<dbReference type="InterPro" id="IPR005151">
    <property type="entry name" value="Tail-specific_protease"/>
</dbReference>
<dbReference type="AlphaFoldDB" id="A0A4V1J7N9"/>
<dbReference type="SMART" id="SM00245">
    <property type="entry name" value="TSPc"/>
    <property type="match status" value="1"/>
</dbReference>
<dbReference type="InterPro" id="IPR001478">
    <property type="entry name" value="PDZ"/>
</dbReference>
<evidence type="ECO:0000313" key="7">
    <source>
        <dbReference type="EMBL" id="RWZ79641.1"/>
    </source>
</evidence>
<gene>
    <name evidence="7" type="ORF">EOT04_00805</name>
</gene>
<dbReference type="GO" id="GO:0006508">
    <property type="term" value="P:proteolysis"/>
    <property type="evidence" value="ECO:0007669"/>
    <property type="project" value="UniProtKB-KW"/>
</dbReference>
<evidence type="ECO:0000313" key="8">
    <source>
        <dbReference type="Proteomes" id="UP000289269"/>
    </source>
</evidence>
<keyword evidence="4 5" id="KW-0720">Serine protease</keyword>
<dbReference type="Pfam" id="PF00595">
    <property type="entry name" value="PDZ"/>
    <property type="match status" value="1"/>
</dbReference>
<dbReference type="Gene3D" id="2.30.42.10">
    <property type="match status" value="1"/>
</dbReference>
<dbReference type="GO" id="GO:0030288">
    <property type="term" value="C:outer membrane-bounded periplasmic space"/>
    <property type="evidence" value="ECO:0007669"/>
    <property type="project" value="TreeGrafter"/>
</dbReference>
<protein>
    <submittedName>
        <fullName evidence="7">S41 family peptidase</fullName>
    </submittedName>
</protein>
<dbReference type="NCBIfam" id="TIGR00225">
    <property type="entry name" value="prc"/>
    <property type="match status" value="1"/>
</dbReference>
<comment type="similarity">
    <text evidence="1 5">Belongs to the peptidase S41A family.</text>
</comment>
<evidence type="ECO:0000256" key="4">
    <source>
        <dbReference type="ARBA" id="ARBA00022825"/>
    </source>
</evidence>
<dbReference type="GO" id="GO:0007165">
    <property type="term" value="P:signal transduction"/>
    <property type="evidence" value="ECO:0007669"/>
    <property type="project" value="TreeGrafter"/>
</dbReference>
<dbReference type="Gene3D" id="3.30.750.44">
    <property type="match status" value="1"/>
</dbReference>
<dbReference type="SMART" id="SM00228">
    <property type="entry name" value="PDZ"/>
    <property type="match status" value="1"/>
</dbReference>
<keyword evidence="3 5" id="KW-0378">Hydrolase</keyword>
<dbReference type="PROSITE" id="PS50106">
    <property type="entry name" value="PDZ"/>
    <property type="match status" value="1"/>
</dbReference>
<reference evidence="7" key="1">
    <citation type="submission" date="2019-01" db="EMBL/GenBank/DDBJ databases">
        <title>Genomic signatures and co-occurrence patterns of the ultra-small Saccharimodia (Patescibacteria phylum) suggest a symbiotic lifestyle.</title>
        <authorList>
            <person name="Lemos L."/>
            <person name="Medeiros J."/>
            <person name="Andreote F."/>
            <person name="Fernandes G."/>
            <person name="Varani A."/>
            <person name="Oliveira G."/>
            <person name="Pylro V."/>
        </authorList>
    </citation>
    <scope>NUCLEOTIDE SEQUENCE [LARGE SCALE GENOMIC DNA]</scope>
    <source>
        <strain evidence="7">AMD01</strain>
    </source>
</reference>
<evidence type="ECO:0000256" key="3">
    <source>
        <dbReference type="ARBA" id="ARBA00022801"/>
    </source>
</evidence>
<dbReference type="PANTHER" id="PTHR32060">
    <property type="entry name" value="TAIL-SPECIFIC PROTEASE"/>
    <property type="match status" value="1"/>
</dbReference>
<dbReference type="SUPFAM" id="SSF52096">
    <property type="entry name" value="ClpP/crotonase"/>
    <property type="match status" value="1"/>
</dbReference>
<dbReference type="EMBL" id="SCKW01000005">
    <property type="protein sequence ID" value="RWZ79641.1"/>
    <property type="molecule type" value="Genomic_DNA"/>
</dbReference>
<dbReference type="FunFam" id="2.30.42.10:FF:000063">
    <property type="entry name" value="Peptidase, S41 family"/>
    <property type="match status" value="1"/>
</dbReference>
<feature type="domain" description="PDZ" evidence="6">
    <location>
        <begin position="116"/>
        <end position="180"/>
    </location>
</feature>
<evidence type="ECO:0000256" key="2">
    <source>
        <dbReference type="ARBA" id="ARBA00022670"/>
    </source>
</evidence>
<evidence type="ECO:0000256" key="1">
    <source>
        <dbReference type="ARBA" id="ARBA00009179"/>
    </source>
</evidence>
<keyword evidence="2 5" id="KW-0645">Protease</keyword>
<dbReference type="GO" id="GO:0008236">
    <property type="term" value="F:serine-type peptidase activity"/>
    <property type="evidence" value="ECO:0007669"/>
    <property type="project" value="UniProtKB-KW"/>
</dbReference>
<dbReference type="Pfam" id="PF22694">
    <property type="entry name" value="CtpB_N-like"/>
    <property type="match status" value="1"/>
</dbReference>
<proteinExistence type="inferred from homology"/>
<dbReference type="Proteomes" id="UP000289269">
    <property type="component" value="Unassembled WGS sequence"/>
</dbReference>
<dbReference type="SUPFAM" id="SSF50156">
    <property type="entry name" value="PDZ domain-like"/>
    <property type="match status" value="1"/>
</dbReference>
<dbReference type="InterPro" id="IPR004447">
    <property type="entry name" value="Peptidase_S41A"/>
</dbReference>
<accession>A0A4V1J7N9</accession>
<dbReference type="InterPro" id="IPR055210">
    <property type="entry name" value="CtpA/B_N"/>
</dbReference>
<dbReference type="CDD" id="cd06782">
    <property type="entry name" value="cpPDZ_CPP-like"/>
    <property type="match status" value="1"/>
</dbReference>
<evidence type="ECO:0000259" key="6">
    <source>
        <dbReference type="PROSITE" id="PS50106"/>
    </source>
</evidence>
<dbReference type="InterPro" id="IPR036034">
    <property type="entry name" value="PDZ_sf"/>
</dbReference>
<dbReference type="Gene3D" id="3.90.226.10">
    <property type="entry name" value="2-enoyl-CoA Hydratase, Chain A, domain 1"/>
    <property type="match status" value="1"/>
</dbReference>
<dbReference type="PANTHER" id="PTHR32060:SF30">
    <property type="entry name" value="CARBOXY-TERMINAL PROCESSING PROTEASE CTPA"/>
    <property type="match status" value="1"/>
</dbReference>
<dbReference type="InterPro" id="IPR029045">
    <property type="entry name" value="ClpP/crotonase-like_dom_sf"/>
</dbReference>
<dbReference type="Pfam" id="PF03572">
    <property type="entry name" value="Peptidase_S41"/>
    <property type="match status" value="1"/>
</dbReference>
<comment type="caution">
    <text evidence="7">The sequence shown here is derived from an EMBL/GenBank/DDBJ whole genome shotgun (WGS) entry which is preliminary data.</text>
</comment>
<evidence type="ECO:0000256" key="5">
    <source>
        <dbReference type="RuleBase" id="RU004404"/>
    </source>
</evidence>
<sequence>MESQTEVVRPPVGKRFSLKTLLLTGLLVAVVSFIGGTRAGSLAPYAPWLKPLLAPATSGGNLDLSGVQQVYDVLKRRYDGTLDPAALVEGAKRGLVSATGDPYTAYFDPAEAKAFMSSLEGKYSGVGAELARRNGQIFVVSVIDESPAKKAGLQPGDAIAKVNDQDATNWSVDKAVTEIRGPKGTSVKLTIVRGREIKEFAIVRDVITNPSVRFEITPGNIGILRISRFGETDTVNLARQAAEQFKQKNVKGVVVDLRGNGGGYLNAAKDVAGLWLNNKVVVSERRGGKVQETLKSGNSALLVGVPTVVLVDGASASASEILAGALKDNGAATLVGTKTFGKGSVQQIENLPAGAMLKVTVAQWYTPAGRNISKEGIVPDVIVDITPAQSTQGVDPQKDKAIELLSR</sequence>
<dbReference type="CDD" id="cd07560">
    <property type="entry name" value="Peptidase_S41_CPP"/>
    <property type="match status" value="1"/>
</dbReference>
<keyword evidence="8" id="KW-1185">Reference proteome</keyword>
<organism evidence="7 8">
    <name type="scientific">Candidatus Chaera renei</name>
    <dbReference type="NCBI Taxonomy" id="2506947"/>
    <lineage>
        <taxon>Bacteria</taxon>
        <taxon>Candidatus Saccharimonadota</taxon>
        <taxon>Candidatus Saccharimonadia</taxon>
        <taxon>Candidatus Saccharimonadales</taxon>
        <taxon>Candidatus Saccharimonadaceae</taxon>
        <taxon>Candidatus Chaera</taxon>
    </lineage>
</organism>
<name>A0A4V1J7N9_9BACT</name>
<dbReference type="GO" id="GO:0004175">
    <property type="term" value="F:endopeptidase activity"/>
    <property type="evidence" value="ECO:0007669"/>
    <property type="project" value="TreeGrafter"/>
</dbReference>